<keyword evidence="3 9" id="KW-0347">Helicase</keyword>
<gene>
    <name evidence="11" type="ORF">SAMN02745702_00928</name>
</gene>
<accession>A0A1T4VSN8</accession>
<reference evidence="11 12" key="1">
    <citation type="submission" date="2017-02" db="EMBL/GenBank/DDBJ databases">
        <authorList>
            <person name="Peterson S.W."/>
        </authorList>
    </citation>
    <scope>NUCLEOTIDE SEQUENCE [LARGE SCALE GENOMIC DNA]</scope>
    <source>
        <strain evidence="11 12">DSM 18034</strain>
    </source>
</reference>
<dbReference type="InterPro" id="IPR000212">
    <property type="entry name" value="DNA_helicase_UvrD/REP"/>
</dbReference>
<dbReference type="GO" id="GO:0016887">
    <property type="term" value="F:ATP hydrolysis activity"/>
    <property type="evidence" value="ECO:0007669"/>
    <property type="project" value="RHEA"/>
</dbReference>
<dbReference type="GO" id="GO:0003677">
    <property type="term" value="F:DNA binding"/>
    <property type="evidence" value="ECO:0007669"/>
    <property type="project" value="InterPro"/>
</dbReference>
<evidence type="ECO:0000256" key="6">
    <source>
        <dbReference type="ARBA" id="ARBA00034617"/>
    </source>
</evidence>
<evidence type="ECO:0000256" key="1">
    <source>
        <dbReference type="ARBA" id="ARBA00022741"/>
    </source>
</evidence>
<proteinExistence type="predicted"/>
<evidence type="ECO:0000313" key="11">
    <source>
        <dbReference type="EMBL" id="SKA67976.1"/>
    </source>
</evidence>
<comment type="catalytic activity">
    <reaction evidence="8">
        <text>ATP + H2O = ADP + phosphate + H(+)</text>
        <dbReference type="Rhea" id="RHEA:13065"/>
        <dbReference type="ChEBI" id="CHEBI:15377"/>
        <dbReference type="ChEBI" id="CHEBI:15378"/>
        <dbReference type="ChEBI" id="CHEBI:30616"/>
        <dbReference type="ChEBI" id="CHEBI:43474"/>
        <dbReference type="ChEBI" id="CHEBI:456216"/>
        <dbReference type="EC" id="5.6.2.4"/>
    </reaction>
</comment>
<dbReference type="EC" id="5.6.2.4" evidence="7"/>
<protein>
    <recommendedName>
        <fullName evidence="7">DNA 3'-5' helicase</fullName>
        <ecNumber evidence="7">5.6.2.4</ecNumber>
    </recommendedName>
</protein>
<dbReference type="STRING" id="1121442.SAMN02745702_00928"/>
<evidence type="ECO:0000256" key="5">
    <source>
        <dbReference type="ARBA" id="ARBA00023235"/>
    </source>
</evidence>
<name>A0A1T4VSN8_9BACT</name>
<evidence type="ECO:0000259" key="10">
    <source>
        <dbReference type="PROSITE" id="PS51198"/>
    </source>
</evidence>
<keyword evidence="5" id="KW-0413">Isomerase</keyword>
<feature type="binding site" evidence="9">
    <location>
        <begin position="268"/>
        <end position="275"/>
    </location>
    <ligand>
        <name>ATP</name>
        <dbReference type="ChEBI" id="CHEBI:30616"/>
    </ligand>
</feature>
<dbReference type="InterPro" id="IPR014016">
    <property type="entry name" value="UvrD-like_ATP-bd"/>
</dbReference>
<dbReference type="InterPro" id="IPR027417">
    <property type="entry name" value="P-loop_NTPase"/>
</dbReference>
<dbReference type="AlphaFoldDB" id="A0A1T4VSN8"/>
<evidence type="ECO:0000256" key="2">
    <source>
        <dbReference type="ARBA" id="ARBA00022801"/>
    </source>
</evidence>
<evidence type="ECO:0000256" key="3">
    <source>
        <dbReference type="ARBA" id="ARBA00022806"/>
    </source>
</evidence>
<dbReference type="Gene3D" id="3.40.50.300">
    <property type="entry name" value="P-loop containing nucleotide triphosphate hydrolases"/>
    <property type="match status" value="2"/>
</dbReference>
<keyword evidence="12" id="KW-1185">Reference proteome</keyword>
<dbReference type="PROSITE" id="PS51198">
    <property type="entry name" value="UVRD_HELICASE_ATP_BIND"/>
    <property type="match status" value="1"/>
</dbReference>
<comment type="catalytic activity">
    <reaction evidence="6">
        <text>Couples ATP hydrolysis with the unwinding of duplex DNA by translocating in the 3'-5' direction.</text>
        <dbReference type="EC" id="5.6.2.4"/>
    </reaction>
</comment>
<organism evidence="11 12">
    <name type="scientific">Desulfobaculum bizertense DSM 18034</name>
    <dbReference type="NCBI Taxonomy" id="1121442"/>
    <lineage>
        <taxon>Bacteria</taxon>
        <taxon>Pseudomonadati</taxon>
        <taxon>Thermodesulfobacteriota</taxon>
        <taxon>Desulfovibrionia</taxon>
        <taxon>Desulfovibrionales</taxon>
        <taxon>Desulfovibrionaceae</taxon>
        <taxon>Desulfobaculum</taxon>
    </lineage>
</organism>
<keyword evidence="2 9" id="KW-0378">Hydrolase</keyword>
<keyword evidence="4 9" id="KW-0067">ATP-binding</keyword>
<dbReference type="SUPFAM" id="SSF52540">
    <property type="entry name" value="P-loop containing nucleoside triphosphate hydrolases"/>
    <property type="match status" value="1"/>
</dbReference>
<keyword evidence="1 9" id="KW-0547">Nucleotide-binding</keyword>
<dbReference type="Pfam" id="PF13361">
    <property type="entry name" value="UvrD_C"/>
    <property type="match status" value="2"/>
</dbReference>
<evidence type="ECO:0000256" key="9">
    <source>
        <dbReference type="PROSITE-ProRule" id="PRU00560"/>
    </source>
</evidence>
<dbReference type="GO" id="GO:0043138">
    <property type="term" value="F:3'-5' DNA helicase activity"/>
    <property type="evidence" value="ECO:0007669"/>
    <property type="project" value="UniProtKB-EC"/>
</dbReference>
<evidence type="ECO:0000256" key="8">
    <source>
        <dbReference type="ARBA" id="ARBA00048988"/>
    </source>
</evidence>
<dbReference type="EMBL" id="FUYA01000002">
    <property type="protein sequence ID" value="SKA67976.1"/>
    <property type="molecule type" value="Genomic_DNA"/>
</dbReference>
<dbReference type="PANTHER" id="PTHR11070:SF45">
    <property type="entry name" value="DNA 3'-5' HELICASE"/>
    <property type="match status" value="1"/>
</dbReference>
<dbReference type="Proteomes" id="UP000189733">
    <property type="component" value="Unassembled WGS sequence"/>
</dbReference>
<dbReference type="PANTHER" id="PTHR11070">
    <property type="entry name" value="UVRD / RECB / PCRA DNA HELICASE FAMILY MEMBER"/>
    <property type="match status" value="1"/>
</dbReference>
<feature type="domain" description="UvrD-like helicase ATP-binding" evidence="10">
    <location>
        <begin position="247"/>
        <end position="522"/>
    </location>
</feature>
<dbReference type="Pfam" id="PF00580">
    <property type="entry name" value="UvrD-helicase"/>
    <property type="match status" value="1"/>
</dbReference>
<dbReference type="GO" id="GO:0005524">
    <property type="term" value="F:ATP binding"/>
    <property type="evidence" value="ECO:0007669"/>
    <property type="project" value="UniProtKB-UniRule"/>
</dbReference>
<evidence type="ECO:0000256" key="7">
    <source>
        <dbReference type="ARBA" id="ARBA00034808"/>
    </source>
</evidence>
<evidence type="ECO:0000313" key="12">
    <source>
        <dbReference type="Proteomes" id="UP000189733"/>
    </source>
</evidence>
<evidence type="ECO:0000256" key="4">
    <source>
        <dbReference type="ARBA" id="ARBA00022840"/>
    </source>
</evidence>
<sequence>MTVMNQDVQVAIADNFIESCSKLPVDSREKAFRFLLKFKRNPLGQGANLEKLTMCRDKNLYSARIDKASRAILKKSESGSVLLLLWADTHDEAYRWAQNRVCEINPETGAIQLYTVDEQTIANERAPEETQTGLFANVRDRHLLKLGVPKALLPKIHRMQQKIDLIEAEDEVPRDCFEALTFLADGEPLEDVLLLVDELRGEQERVDTSDFEKALINPYSQQKFYVGPSEKELKAALDAPLEKWRVFLHPSQRKIVQRDWNGPVRLLGGAGTGKTVVALHRAKWLAENRCTADQKILVTTFTKNLATDIANNLAAICLDGQMAHVEVVNLDRWVNEFLQRNNYRFTIDYGKQADELWRKAFESRSDSLDSKFDEKFFREEWANIIQPEEVLTLKEYFKVSRTGRGIRMGRKERKLVWPVFEEYRVLQNERGIREPADAMRDACGLLQHMGKKPFNHVIVDEAQDMSSQAFKLLRTMVDEHPNDIFITGDAHQRIYGRPVVLGRCGIEVRGRSKKLKINYRTTDEIKTWAISVLQGVSVDDLDGGEDRFEQYTSLLHGENPCIRRFENVEKEVEGVVELISALKANGLAQESLCVVARTNSVVDSYGTMLNERGVPTYRILGTAIDERKKQGVRLATMHRVKGLEFDAMIIAGANADMIPNAALTTDDPMVKVSILNKERALLHVAATRAKKYVFVTGYGEQSPFLEM</sequence>
<dbReference type="InterPro" id="IPR014017">
    <property type="entry name" value="DNA_helicase_UvrD-like_C"/>
</dbReference>